<proteinExistence type="predicted"/>
<evidence type="ECO:0000313" key="3">
    <source>
        <dbReference type="EMBL" id="KAL0081993.1"/>
    </source>
</evidence>
<feature type="non-terminal residue" evidence="3">
    <location>
        <position position="73"/>
    </location>
</feature>
<organism evidence="3 4">
    <name type="scientific">Phycomyces blakesleeanus</name>
    <dbReference type="NCBI Taxonomy" id="4837"/>
    <lineage>
        <taxon>Eukaryota</taxon>
        <taxon>Fungi</taxon>
        <taxon>Fungi incertae sedis</taxon>
        <taxon>Mucoromycota</taxon>
        <taxon>Mucoromycotina</taxon>
        <taxon>Mucoromycetes</taxon>
        <taxon>Mucorales</taxon>
        <taxon>Phycomycetaceae</taxon>
        <taxon>Phycomyces</taxon>
    </lineage>
</organism>
<dbReference type="Pfam" id="PF07716">
    <property type="entry name" value="bZIP_2"/>
    <property type="match status" value="1"/>
</dbReference>
<feature type="region of interest" description="Disordered" evidence="1">
    <location>
        <begin position="1"/>
        <end position="26"/>
    </location>
</feature>
<feature type="domain" description="BZIP" evidence="2">
    <location>
        <begin position="1"/>
        <end position="62"/>
    </location>
</feature>
<dbReference type="Gene3D" id="1.20.5.170">
    <property type="match status" value="1"/>
</dbReference>
<dbReference type="PROSITE" id="PS50217">
    <property type="entry name" value="BZIP"/>
    <property type="match status" value="1"/>
</dbReference>
<evidence type="ECO:0000259" key="2">
    <source>
        <dbReference type="PROSITE" id="PS50217"/>
    </source>
</evidence>
<keyword evidence="4" id="KW-1185">Reference proteome</keyword>
<name>A0ABR3ATE4_PHYBL</name>
<reference evidence="3 4" key="1">
    <citation type="submission" date="2024-04" db="EMBL/GenBank/DDBJ databases">
        <title>Symmetric and asymmetric DNA N6-adenine methylation regulates different biological responses in Mucorales.</title>
        <authorList>
            <consortium name="Lawrence Berkeley National Laboratory"/>
            <person name="Lax C."/>
            <person name="Mondo S.J."/>
            <person name="Osorio-Concepcion M."/>
            <person name="Muszewska A."/>
            <person name="Corrochano-Luque M."/>
            <person name="Gutierrez G."/>
            <person name="Riley R."/>
            <person name="Lipzen A."/>
            <person name="Guo J."/>
            <person name="Hundley H."/>
            <person name="Amirebrahimi M."/>
            <person name="Ng V."/>
            <person name="Lorenzo-Gutierrez D."/>
            <person name="Binder U."/>
            <person name="Yang J."/>
            <person name="Song Y."/>
            <person name="Canovas D."/>
            <person name="Navarro E."/>
            <person name="Freitag M."/>
            <person name="Gabaldon T."/>
            <person name="Grigoriev I.V."/>
            <person name="Corrochano L.M."/>
            <person name="Nicolas F.E."/>
            <person name="Garre V."/>
        </authorList>
    </citation>
    <scope>NUCLEOTIDE SEQUENCE [LARGE SCALE GENOMIC DNA]</scope>
    <source>
        <strain evidence="3 4">L51</strain>
    </source>
</reference>
<protein>
    <recommendedName>
        <fullName evidence="2">BZIP domain-containing protein</fullName>
    </recommendedName>
</protein>
<dbReference type="InterPro" id="IPR004827">
    <property type="entry name" value="bZIP"/>
</dbReference>
<sequence>TLEERRQRNKAASAKYRQKKNQQQNDMRQMIGRISEQNAVLGRQLQELRLENERLRATADRLRGNMVAKKMLR</sequence>
<dbReference type="InterPro" id="IPR046347">
    <property type="entry name" value="bZIP_sf"/>
</dbReference>
<gene>
    <name evidence="3" type="ORF">J3Q64DRAFT_1623648</name>
</gene>
<evidence type="ECO:0000313" key="4">
    <source>
        <dbReference type="Proteomes" id="UP001448207"/>
    </source>
</evidence>
<evidence type="ECO:0000256" key="1">
    <source>
        <dbReference type="SAM" id="MobiDB-lite"/>
    </source>
</evidence>
<dbReference type="EMBL" id="JBCLYO010000016">
    <property type="protein sequence ID" value="KAL0081993.1"/>
    <property type="molecule type" value="Genomic_DNA"/>
</dbReference>
<dbReference type="SUPFAM" id="SSF57959">
    <property type="entry name" value="Leucine zipper domain"/>
    <property type="match status" value="1"/>
</dbReference>
<dbReference type="Proteomes" id="UP001448207">
    <property type="component" value="Unassembled WGS sequence"/>
</dbReference>
<feature type="non-terminal residue" evidence="3">
    <location>
        <position position="1"/>
    </location>
</feature>
<accession>A0ABR3ATE4</accession>
<dbReference type="PROSITE" id="PS00036">
    <property type="entry name" value="BZIP_BASIC"/>
    <property type="match status" value="1"/>
</dbReference>
<comment type="caution">
    <text evidence="3">The sequence shown here is derived from an EMBL/GenBank/DDBJ whole genome shotgun (WGS) entry which is preliminary data.</text>
</comment>